<feature type="signal peptide" evidence="1">
    <location>
        <begin position="1"/>
        <end position="21"/>
    </location>
</feature>
<feature type="domain" description="ABC-type glycine betaine transport system substrate-binding" evidence="2">
    <location>
        <begin position="24"/>
        <end position="295"/>
    </location>
</feature>
<dbReference type="Pfam" id="PF04069">
    <property type="entry name" value="OpuAC"/>
    <property type="match status" value="1"/>
</dbReference>
<evidence type="ECO:0000313" key="3">
    <source>
        <dbReference type="EMBL" id="MDN3612384.1"/>
    </source>
</evidence>
<keyword evidence="4" id="KW-1185">Reference proteome</keyword>
<name>A0ABT8C097_9VIBR</name>
<dbReference type="RefSeq" id="WP_170883516.1">
    <property type="nucleotide sequence ID" value="NZ_JABEYA020000010.1"/>
</dbReference>
<dbReference type="CDD" id="cd13643">
    <property type="entry name" value="PBP2_BCP_2"/>
    <property type="match status" value="1"/>
</dbReference>
<gene>
    <name evidence="3" type="ORF">QWZ16_22560</name>
</gene>
<accession>A0ABT8C097</accession>
<dbReference type="Gene3D" id="3.40.190.10">
    <property type="entry name" value="Periplasmic binding protein-like II"/>
    <property type="match status" value="1"/>
</dbReference>
<dbReference type="EMBL" id="JAUFQC010000027">
    <property type="protein sequence ID" value="MDN3612384.1"/>
    <property type="molecule type" value="Genomic_DNA"/>
</dbReference>
<feature type="chain" id="PRO_5047492612" evidence="1">
    <location>
        <begin position="22"/>
        <end position="310"/>
    </location>
</feature>
<dbReference type="SUPFAM" id="SSF53850">
    <property type="entry name" value="Periplasmic binding protein-like II"/>
    <property type="match status" value="1"/>
</dbReference>
<comment type="caution">
    <text evidence="3">The sequence shown here is derived from an EMBL/GenBank/DDBJ whole genome shotgun (WGS) entry which is preliminary data.</text>
</comment>
<proteinExistence type="predicted"/>
<protein>
    <submittedName>
        <fullName evidence="3">ABC transporter substrate-binding protein</fullName>
    </submittedName>
</protein>
<dbReference type="InterPro" id="IPR007210">
    <property type="entry name" value="ABC_Gly_betaine_transp_sub-bd"/>
</dbReference>
<dbReference type="Gene3D" id="3.40.190.100">
    <property type="entry name" value="Glycine betaine-binding periplasmic protein, domain 2"/>
    <property type="match status" value="1"/>
</dbReference>
<keyword evidence="1" id="KW-0732">Signal</keyword>
<reference evidence="4" key="1">
    <citation type="journal article" date="2019" name="Int. J. Syst. Evol. Microbiol.">
        <title>The Global Catalogue of Microorganisms (GCM) 10K type strain sequencing project: providing services to taxonomists for standard genome sequencing and annotation.</title>
        <authorList>
            <consortium name="The Broad Institute Genomics Platform"/>
            <consortium name="The Broad Institute Genome Sequencing Center for Infectious Disease"/>
            <person name="Wu L."/>
            <person name="Ma J."/>
        </authorList>
    </citation>
    <scope>NUCLEOTIDE SEQUENCE [LARGE SCALE GENOMIC DNA]</scope>
    <source>
        <strain evidence="4">CECT 7398</strain>
    </source>
</reference>
<evidence type="ECO:0000259" key="2">
    <source>
        <dbReference type="Pfam" id="PF04069"/>
    </source>
</evidence>
<evidence type="ECO:0000313" key="4">
    <source>
        <dbReference type="Proteomes" id="UP001238540"/>
    </source>
</evidence>
<evidence type="ECO:0000256" key="1">
    <source>
        <dbReference type="SAM" id="SignalP"/>
    </source>
</evidence>
<organism evidence="3 4">
    <name type="scientific">Vibrio ostreicida</name>
    <dbReference type="NCBI Taxonomy" id="526588"/>
    <lineage>
        <taxon>Bacteria</taxon>
        <taxon>Pseudomonadati</taxon>
        <taxon>Pseudomonadota</taxon>
        <taxon>Gammaproteobacteria</taxon>
        <taxon>Vibrionales</taxon>
        <taxon>Vibrionaceae</taxon>
        <taxon>Vibrio</taxon>
    </lineage>
</organism>
<sequence>MKSFPYIIAMSMLSVSTPALSNEPVKLLSLDWSSQQVLTKVLGTLLSEKKVPIKYEYTDARAQWYKLAHNEGDVQVEVWEGSMASKFQQMVDSGHIQAGTTHQATTREDWWYPAYAEQQCAGLPDWTALKDCAAVFSEGKDLGIYYTGPWEKPDRARIRALGLKFDVVQLKDGNAINEKIKQYMAEKKPFLIFNWSPNWVEAKYEGKFVEFPAYDEQCEKKASWGVNPNYKWDCGNPVGGWLKIAVSQTLAAKSQCAADIISAFSLDNQQIALAAMLVDDEKLSVEDAAKQWLKQNNGHVEKWLTHQSCG</sequence>
<dbReference type="Proteomes" id="UP001238540">
    <property type="component" value="Unassembled WGS sequence"/>
</dbReference>